<keyword evidence="2" id="KW-0732">Signal</keyword>
<comment type="caution">
    <text evidence="3">The sequence shown here is derived from an EMBL/GenBank/DDBJ whole genome shotgun (WGS) entry which is preliminary data.</text>
</comment>
<sequence length="688" mass="74314">MLMQPASFGFPGVLGLLLLLWRGLGEPNPPEWPETVYIYGPEDASERNLTAEIAELLRELNNVSTGHYSSERKALLFKPGSYDVEVEVGYYVQVLGLGRHPKDVSFTSRRGVFSPPMGESPDPGSLDNFWRSAENFHQASSEGMLWAVSQACPLRRVHVDRNLSLFAPKAWASGGFLADVQVDGYTRLGGQQQWIMRNANISTPSASILGGQWNIVLVGCTGTPPETLPSNGAHVALTNVALTPTVAEKPFISVDSAGLFSLEIPIFRVLSVGPSFAEQEMTSSVPFSEVYLARSSDLTSLIQAKLDLGLHVVLSPGIYNLTAPLTLSTADQVLLGIGMATLVAPKDGRPCVYVKGSATGVRVAGLMLQAAASPSVLKVVPVSTLLQWGEPGAVSGDGGDPTKPGVLSDIFARVGGPDVDRSIGVDVVLRIYSNYVVGDNLWIWRADHAFVGQDTQPDPQNSLLPMSGRVPKASEYYLTAAGDYPAKTGLEVFGDFVTIYGLAVEHFIEDNTIWHGEAGRVYFYQNELPYDVDQETFGDKGYSGYRVSPTVQRHEAQGAGVYSYFRDFQCLVPSGFVAPSTDGVRFTNVFTRFLNGKPGIEHVLNDQGTPVLGFADPLSRLPSSIPSPPKSPRAHHRRGIPLWTVFLVGIVCAALGWLASMFFFRVLGKGARSYDTATSDCESDASKS</sequence>
<accession>A0ABP0L354</accession>
<organism evidence="3 5">
    <name type="scientific">Durusdinium trenchii</name>
    <dbReference type="NCBI Taxonomy" id="1381693"/>
    <lineage>
        <taxon>Eukaryota</taxon>
        <taxon>Sar</taxon>
        <taxon>Alveolata</taxon>
        <taxon>Dinophyceae</taxon>
        <taxon>Suessiales</taxon>
        <taxon>Symbiodiniaceae</taxon>
        <taxon>Durusdinium</taxon>
    </lineage>
</organism>
<reference evidence="3 5" key="1">
    <citation type="submission" date="2024-02" db="EMBL/GenBank/DDBJ databases">
        <authorList>
            <person name="Chen Y."/>
            <person name="Shah S."/>
            <person name="Dougan E. K."/>
            <person name="Thang M."/>
            <person name="Chan C."/>
        </authorList>
    </citation>
    <scope>NUCLEOTIDE SEQUENCE [LARGE SCALE GENOMIC DNA]</scope>
</reference>
<dbReference type="EMBL" id="CAXAMN010011001">
    <property type="protein sequence ID" value="CAK9033382.1"/>
    <property type="molecule type" value="Genomic_DNA"/>
</dbReference>
<dbReference type="InterPro" id="IPR059186">
    <property type="entry name" value="SACTE_4363"/>
</dbReference>
<gene>
    <name evidence="3" type="ORF">CCMP2556_LOCUS18903</name>
    <name evidence="4" type="ORF">CCMP2556_LOCUS19056</name>
</gene>
<evidence type="ECO:0000313" key="3">
    <source>
        <dbReference type="EMBL" id="CAK9033034.1"/>
    </source>
</evidence>
<evidence type="ECO:0000256" key="1">
    <source>
        <dbReference type="SAM" id="Phobius"/>
    </source>
</evidence>
<feature type="transmembrane region" description="Helical" evidence="1">
    <location>
        <begin position="640"/>
        <end position="664"/>
    </location>
</feature>
<evidence type="ECO:0000313" key="5">
    <source>
        <dbReference type="Proteomes" id="UP001642484"/>
    </source>
</evidence>
<dbReference type="CDD" id="cd23669">
    <property type="entry name" value="GH55_SacteLam55A-like"/>
    <property type="match status" value="1"/>
</dbReference>
<proteinExistence type="predicted"/>
<keyword evidence="5" id="KW-1185">Reference proteome</keyword>
<dbReference type="EMBL" id="CAXAMN010010890">
    <property type="protein sequence ID" value="CAK9033034.1"/>
    <property type="molecule type" value="Genomic_DNA"/>
</dbReference>
<evidence type="ECO:0000256" key="2">
    <source>
        <dbReference type="SAM" id="SignalP"/>
    </source>
</evidence>
<keyword evidence="1" id="KW-0812">Transmembrane</keyword>
<feature type="chain" id="PRO_5045029258" evidence="2">
    <location>
        <begin position="26"/>
        <end position="688"/>
    </location>
</feature>
<keyword evidence="1" id="KW-0472">Membrane</keyword>
<keyword evidence="1" id="KW-1133">Transmembrane helix</keyword>
<name>A0ABP0L354_9DINO</name>
<feature type="signal peptide" evidence="2">
    <location>
        <begin position="1"/>
        <end position="25"/>
    </location>
</feature>
<evidence type="ECO:0000313" key="4">
    <source>
        <dbReference type="EMBL" id="CAK9033382.1"/>
    </source>
</evidence>
<protein>
    <submittedName>
        <fullName evidence="3">Uncharacterized protein</fullName>
    </submittedName>
</protein>
<dbReference type="Proteomes" id="UP001642484">
    <property type="component" value="Unassembled WGS sequence"/>
</dbReference>